<accession>A0A2M9A466</accession>
<dbReference type="Proteomes" id="UP000231134">
    <property type="component" value="Unassembled WGS sequence"/>
</dbReference>
<dbReference type="EMBL" id="PGEX01000001">
    <property type="protein sequence ID" value="PJJ40516.1"/>
    <property type="molecule type" value="Genomic_DNA"/>
</dbReference>
<sequence length="160" mass="18484">MKVFISHQQKDAVAAKTVYDTLRYNGVEAYLDLLDSALLKDGRQLTSHIVSKIDESTDVIAVVSDNTKESWWVPFEIGVATDKPRPIATYICGWVSLPEYLDFWPQLRTPSDINAYVQKRQGLAYRYLDNTMNLLESIGRRKDRIAEFYTALNNEIHWRP</sequence>
<protein>
    <submittedName>
        <fullName evidence="2">TIR domain-containing protein</fullName>
    </submittedName>
</protein>
<reference evidence="2 3" key="1">
    <citation type="submission" date="2017-11" db="EMBL/GenBank/DDBJ databases">
        <title>Animal gut microbial communities from fecal samples from Wisconsin, USA.</title>
        <authorList>
            <person name="Neumann A."/>
        </authorList>
    </citation>
    <scope>NUCLEOTIDE SEQUENCE [LARGE SCALE GENOMIC DNA]</scope>
    <source>
        <strain evidence="2 3">UWS3</strain>
    </source>
</reference>
<dbReference type="AlphaFoldDB" id="A0A2M9A466"/>
<dbReference type="Gene3D" id="3.40.50.10140">
    <property type="entry name" value="Toll/interleukin-1 receptor homology (TIR) domain"/>
    <property type="match status" value="1"/>
</dbReference>
<evidence type="ECO:0000259" key="1">
    <source>
        <dbReference type="Pfam" id="PF13676"/>
    </source>
</evidence>
<feature type="domain" description="TIR" evidence="1">
    <location>
        <begin position="3"/>
        <end position="84"/>
    </location>
</feature>
<organism evidence="2 3">
    <name type="scientific">Hallerella succinigenes</name>
    <dbReference type="NCBI Taxonomy" id="1896222"/>
    <lineage>
        <taxon>Bacteria</taxon>
        <taxon>Pseudomonadati</taxon>
        <taxon>Fibrobacterota</taxon>
        <taxon>Fibrobacteria</taxon>
        <taxon>Fibrobacterales</taxon>
        <taxon>Fibrobacteraceae</taxon>
        <taxon>Hallerella</taxon>
    </lineage>
</organism>
<dbReference type="RefSeq" id="WP_157797829.1">
    <property type="nucleotide sequence ID" value="NZ_PGEX01000001.1"/>
</dbReference>
<comment type="caution">
    <text evidence="2">The sequence shown here is derived from an EMBL/GenBank/DDBJ whole genome shotgun (WGS) entry which is preliminary data.</text>
</comment>
<dbReference type="InterPro" id="IPR035897">
    <property type="entry name" value="Toll_tir_struct_dom_sf"/>
</dbReference>
<dbReference type="InterPro" id="IPR000157">
    <property type="entry name" value="TIR_dom"/>
</dbReference>
<gene>
    <name evidence="2" type="ORF">BGX16_0443</name>
</gene>
<dbReference type="OrthoDB" id="9810385at2"/>
<dbReference type="SUPFAM" id="SSF52200">
    <property type="entry name" value="Toll/Interleukin receptor TIR domain"/>
    <property type="match status" value="1"/>
</dbReference>
<evidence type="ECO:0000313" key="3">
    <source>
        <dbReference type="Proteomes" id="UP000231134"/>
    </source>
</evidence>
<evidence type="ECO:0000313" key="2">
    <source>
        <dbReference type="EMBL" id="PJJ40516.1"/>
    </source>
</evidence>
<dbReference type="Pfam" id="PF13676">
    <property type="entry name" value="TIR_2"/>
    <property type="match status" value="1"/>
</dbReference>
<keyword evidence="3" id="KW-1185">Reference proteome</keyword>
<dbReference type="GO" id="GO:0007165">
    <property type="term" value="P:signal transduction"/>
    <property type="evidence" value="ECO:0007669"/>
    <property type="project" value="InterPro"/>
</dbReference>
<proteinExistence type="predicted"/>
<name>A0A2M9A466_9BACT</name>